<reference evidence="2" key="1">
    <citation type="submission" date="2019-03" db="EMBL/GenBank/DDBJ databases">
        <title>WGS assembly of Setaria viridis.</title>
        <authorList>
            <person name="Huang P."/>
            <person name="Jenkins J."/>
            <person name="Grimwood J."/>
            <person name="Barry K."/>
            <person name="Healey A."/>
            <person name="Mamidi S."/>
            <person name="Sreedasyam A."/>
            <person name="Shu S."/>
            <person name="Feldman M."/>
            <person name="Wu J."/>
            <person name="Yu Y."/>
            <person name="Chen C."/>
            <person name="Johnson J."/>
            <person name="Rokhsar D."/>
            <person name="Baxter I."/>
            <person name="Schmutz J."/>
            <person name="Brutnell T."/>
            <person name="Kellogg E."/>
        </authorList>
    </citation>
    <scope>NUCLEOTIDE SEQUENCE [LARGE SCALE GENOMIC DNA]</scope>
</reference>
<feature type="region of interest" description="Disordered" evidence="1">
    <location>
        <begin position="155"/>
        <end position="224"/>
    </location>
</feature>
<dbReference type="InterPro" id="IPR006734">
    <property type="entry name" value="PLATZ"/>
</dbReference>
<proteinExistence type="predicted"/>
<dbReference type="EMBL" id="CM016552">
    <property type="protein sequence ID" value="TKW37521.1"/>
    <property type="molecule type" value="Genomic_DNA"/>
</dbReference>
<dbReference type="Proteomes" id="UP000298652">
    <property type="component" value="Chromosome 1"/>
</dbReference>
<accession>A0A4U6W545</accession>
<name>A0A4U6W545_SETVI</name>
<dbReference type="Pfam" id="PF04640">
    <property type="entry name" value="PLATZ"/>
    <property type="match status" value="1"/>
</dbReference>
<dbReference type="Gene3D" id="3.30.160.60">
    <property type="entry name" value="Classic Zinc Finger"/>
    <property type="match status" value="1"/>
</dbReference>
<dbReference type="SUPFAM" id="SSF57845">
    <property type="entry name" value="B-box zinc-binding domain"/>
    <property type="match status" value="1"/>
</dbReference>
<dbReference type="Gramene" id="TKW37521">
    <property type="protein sequence ID" value="TKW37521"/>
    <property type="gene ID" value="SEVIR_1G052100v2"/>
</dbReference>
<evidence type="ECO:0008006" key="4">
    <source>
        <dbReference type="Google" id="ProtNLM"/>
    </source>
</evidence>
<feature type="compositionally biased region" description="Low complexity" evidence="1">
    <location>
        <begin position="163"/>
        <end position="172"/>
    </location>
</feature>
<dbReference type="PANTHER" id="PTHR31065">
    <property type="entry name" value="PLATZ TRANSCRIPTION FACTOR FAMILY PROTEIN"/>
    <property type="match status" value="1"/>
</dbReference>
<keyword evidence="3" id="KW-1185">Reference proteome</keyword>
<evidence type="ECO:0000256" key="1">
    <source>
        <dbReference type="SAM" id="MobiDB-lite"/>
    </source>
</evidence>
<dbReference type="AlphaFoldDB" id="A0A4U6W545"/>
<feature type="compositionally biased region" description="Polar residues" evidence="1">
    <location>
        <begin position="195"/>
        <end position="224"/>
    </location>
</feature>
<evidence type="ECO:0000313" key="3">
    <source>
        <dbReference type="Proteomes" id="UP000298652"/>
    </source>
</evidence>
<dbReference type="PANTHER" id="PTHR31065:SF49">
    <property type="entry name" value="PLATZ TRANSCRIPTION FACTOR FAMILY PROTEIN"/>
    <property type="match status" value="1"/>
</dbReference>
<organism evidence="2 3">
    <name type="scientific">Setaria viridis</name>
    <name type="common">Green bristlegrass</name>
    <name type="synonym">Setaria italica subsp. viridis</name>
    <dbReference type="NCBI Taxonomy" id="4556"/>
    <lineage>
        <taxon>Eukaryota</taxon>
        <taxon>Viridiplantae</taxon>
        <taxon>Streptophyta</taxon>
        <taxon>Embryophyta</taxon>
        <taxon>Tracheophyta</taxon>
        <taxon>Spermatophyta</taxon>
        <taxon>Magnoliopsida</taxon>
        <taxon>Liliopsida</taxon>
        <taxon>Poales</taxon>
        <taxon>Poaceae</taxon>
        <taxon>PACMAD clade</taxon>
        <taxon>Panicoideae</taxon>
        <taxon>Panicodae</taxon>
        <taxon>Paniceae</taxon>
        <taxon>Cenchrinae</taxon>
        <taxon>Setaria</taxon>
    </lineage>
</organism>
<dbReference type="CDD" id="cd19756">
    <property type="entry name" value="Bbox2"/>
    <property type="match status" value="1"/>
</dbReference>
<evidence type="ECO:0000313" key="2">
    <source>
        <dbReference type="EMBL" id="TKW37521.1"/>
    </source>
</evidence>
<sequence>MPSIKAMALADAERVPPAWLQPLLEKNFFEDCPNHPLSNCNFFCTVCSDRAICTGCLPDHPGHQVIQIRKLSGHGVVRVADVEALLNVSDVQPYLHNGHHVMFLNKRPMAGRGRAGEIRCEECERALLDVACRFCSIGCKLAALPEDLDFTVSFAVPPESDSESGGSDSDYSADGDRPSGLTRTSAQEGGEAGTSAASKPQTTVAAEPSSGQHRQNNNSVPKNI</sequence>
<dbReference type="OMA" id="HASNNAR"/>
<protein>
    <recommendedName>
        <fullName evidence="4">B box-type domain-containing protein</fullName>
    </recommendedName>
</protein>
<gene>
    <name evidence="2" type="ORF">SEVIR_1G052100v2</name>
</gene>